<keyword evidence="3 6" id="KW-0812">Transmembrane</keyword>
<feature type="domain" description="ABC3 transporter permease C-terminal" evidence="7">
    <location>
        <begin position="664"/>
        <end position="776"/>
    </location>
</feature>
<dbReference type="Pfam" id="PF12704">
    <property type="entry name" value="MacB_PCD"/>
    <property type="match status" value="2"/>
</dbReference>
<feature type="transmembrane region" description="Helical" evidence="6">
    <location>
        <begin position="746"/>
        <end position="766"/>
    </location>
</feature>
<feature type="domain" description="ABC3 transporter permease C-terminal" evidence="7">
    <location>
        <begin position="281"/>
        <end position="397"/>
    </location>
</feature>
<accession>A0A1H6XRF3</accession>
<dbReference type="InterPro" id="IPR003838">
    <property type="entry name" value="ABC3_permease_C"/>
</dbReference>
<evidence type="ECO:0000259" key="8">
    <source>
        <dbReference type="Pfam" id="PF12704"/>
    </source>
</evidence>
<keyword evidence="4 6" id="KW-1133">Transmembrane helix</keyword>
<dbReference type="GO" id="GO:0005886">
    <property type="term" value="C:plasma membrane"/>
    <property type="evidence" value="ECO:0007669"/>
    <property type="project" value="UniProtKB-SubCell"/>
</dbReference>
<evidence type="ECO:0000256" key="6">
    <source>
        <dbReference type="SAM" id="Phobius"/>
    </source>
</evidence>
<dbReference type="RefSeq" id="WP_090338023.1">
    <property type="nucleotide sequence ID" value="NZ_FNXY01000006.1"/>
</dbReference>
<dbReference type="GO" id="GO:0022857">
    <property type="term" value="F:transmembrane transporter activity"/>
    <property type="evidence" value="ECO:0007669"/>
    <property type="project" value="TreeGrafter"/>
</dbReference>
<organism evidence="9 10">
    <name type="scientific">Dyadobacter koreensis</name>
    <dbReference type="NCBI Taxonomy" id="408657"/>
    <lineage>
        <taxon>Bacteria</taxon>
        <taxon>Pseudomonadati</taxon>
        <taxon>Bacteroidota</taxon>
        <taxon>Cytophagia</taxon>
        <taxon>Cytophagales</taxon>
        <taxon>Spirosomataceae</taxon>
        <taxon>Dyadobacter</taxon>
    </lineage>
</organism>
<dbReference type="AlphaFoldDB" id="A0A1H6XRF3"/>
<feature type="domain" description="MacB-like periplasmic core" evidence="8">
    <location>
        <begin position="20"/>
        <end position="235"/>
    </location>
</feature>
<sequence>MFKNYFKIAIRSLLKSKLFSFINIFGLALGMSCSLLIWLWVKDELSFNRFYPDLEKIYFVRPASDWKGQKNVGETTPGPWFEAIQKESPDLAAITKITYNRDLLVKVGEKSTKETGFYATSDFFKVFQIPFLEGNAQSAVIAPTSIAVSRKLAEKYFGTTSALGKTIQLDNAANFTVNAVFEDIPQNSSVSCDWIVNFKVQEQDWMKTWGNYSFKTYARLSQNADPAHAEKVMQQIIKKNSPPQFVSFPILQNLKDVYLYSEFENLKPVGGRIEYIRVFSLVAVFILLIACVNFMNLATARSVKRAKEVGVRKVVGAERKFLVMQFMGESLIVSMLAAVLALVFVALLLPVFNEVVQKQINLTVSDPVLWLSVIGLIFITGLVAGSYPALYLSGLQPIRILKGRLTFTNSGAFLRKGLVVFQFSLSVFLITGMLVISRQMHYIQTKKLGLDRENVMYISLEGELPNKLEAFRQEILDSPFIGSATTTGAIPTNIQANSGDLDWAGRDKDLDNTVNATFVGYDFAKTMNIQMVDGRDFSKEFAADTANYIINEAAAKMMKMKSPVGQQVSFWMGKGTIVGVMKDFHLSTFHSAIQPLIFVNYKGLNTEFMMIKAKAGKTSEAIAHLEKVTKTFNPNYPFNYHFLDEDYEKMYRSEMIVNTLIKYFGILAIVISCLGLLGLAAFTAEQRTKEIGIRKVLGANVASIISLLSRDFVKLIFISIIIAIPVAWYAVDKWLTSFVYRIELTWEIFALAGAIAIFVAMFTVSFQSIKAALMNPVRSLQSE</sequence>
<feature type="transmembrane region" description="Helical" evidence="6">
    <location>
        <begin position="369"/>
        <end position="392"/>
    </location>
</feature>
<dbReference type="STRING" id="408657.SAMN04487995_4018"/>
<dbReference type="OrthoDB" id="5933722at2"/>
<keyword evidence="2" id="KW-1003">Cell membrane</keyword>
<keyword evidence="5 6" id="KW-0472">Membrane</keyword>
<comment type="subcellular location">
    <subcellularLocation>
        <location evidence="1">Cell membrane</location>
        <topology evidence="1">Multi-pass membrane protein</topology>
    </subcellularLocation>
</comment>
<reference evidence="9 10" key="1">
    <citation type="submission" date="2016-10" db="EMBL/GenBank/DDBJ databases">
        <authorList>
            <person name="de Groot N.N."/>
        </authorList>
    </citation>
    <scope>NUCLEOTIDE SEQUENCE [LARGE SCALE GENOMIC DNA]</scope>
    <source>
        <strain evidence="9 10">DSM 19938</strain>
    </source>
</reference>
<feature type="domain" description="MacB-like periplasmic core" evidence="8">
    <location>
        <begin position="425"/>
        <end position="623"/>
    </location>
</feature>
<evidence type="ECO:0000256" key="1">
    <source>
        <dbReference type="ARBA" id="ARBA00004651"/>
    </source>
</evidence>
<feature type="transmembrane region" description="Helical" evidence="6">
    <location>
        <begin position="413"/>
        <end position="436"/>
    </location>
</feature>
<feature type="transmembrane region" description="Helical" evidence="6">
    <location>
        <begin position="275"/>
        <end position="300"/>
    </location>
</feature>
<feature type="transmembrane region" description="Helical" evidence="6">
    <location>
        <begin position="321"/>
        <end position="349"/>
    </location>
</feature>
<proteinExistence type="predicted"/>
<feature type="transmembrane region" description="Helical" evidence="6">
    <location>
        <begin position="712"/>
        <end position="731"/>
    </location>
</feature>
<evidence type="ECO:0000256" key="2">
    <source>
        <dbReference type="ARBA" id="ARBA00022475"/>
    </source>
</evidence>
<protein>
    <submittedName>
        <fullName evidence="9">Duplicated orphan permease</fullName>
    </submittedName>
</protein>
<evidence type="ECO:0000256" key="4">
    <source>
        <dbReference type="ARBA" id="ARBA00022989"/>
    </source>
</evidence>
<evidence type="ECO:0000256" key="3">
    <source>
        <dbReference type="ARBA" id="ARBA00022692"/>
    </source>
</evidence>
<dbReference type="PANTHER" id="PTHR30572">
    <property type="entry name" value="MEMBRANE COMPONENT OF TRANSPORTER-RELATED"/>
    <property type="match status" value="1"/>
</dbReference>
<dbReference type="EMBL" id="FNXY01000006">
    <property type="protein sequence ID" value="SEJ29347.1"/>
    <property type="molecule type" value="Genomic_DNA"/>
</dbReference>
<dbReference type="InterPro" id="IPR050250">
    <property type="entry name" value="Macrolide_Exporter_MacB"/>
</dbReference>
<feature type="transmembrane region" description="Helical" evidence="6">
    <location>
        <begin position="21"/>
        <end position="41"/>
    </location>
</feature>
<evidence type="ECO:0000256" key="5">
    <source>
        <dbReference type="ARBA" id="ARBA00023136"/>
    </source>
</evidence>
<feature type="transmembrane region" description="Helical" evidence="6">
    <location>
        <begin position="663"/>
        <end position="684"/>
    </location>
</feature>
<name>A0A1H6XRF3_9BACT</name>
<dbReference type="PANTHER" id="PTHR30572:SF18">
    <property type="entry name" value="ABC-TYPE MACROLIDE FAMILY EXPORT SYSTEM PERMEASE COMPONENT 2"/>
    <property type="match status" value="1"/>
</dbReference>
<dbReference type="PROSITE" id="PS51257">
    <property type="entry name" value="PROKAR_LIPOPROTEIN"/>
    <property type="match status" value="1"/>
</dbReference>
<dbReference type="Pfam" id="PF02687">
    <property type="entry name" value="FtsX"/>
    <property type="match status" value="2"/>
</dbReference>
<gene>
    <name evidence="9" type="ORF">SAMN04487995_4018</name>
</gene>
<dbReference type="Proteomes" id="UP000199532">
    <property type="component" value="Unassembled WGS sequence"/>
</dbReference>
<evidence type="ECO:0000259" key="7">
    <source>
        <dbReference type="Pfam" id="PF02687"/>
    </source>
</evidence>
<keyword evidence="10" id="KW-1185">Reference proteome</keyword>
<evidence type="ECO:0000313" key="9">
    <source>
        <dbReference type="EMBL" id="SEJ29347.1"/>
    </source>
</evidence>
<evidence type="ECO:0000313" key="10">
    <source>
        <dbReference type="Proteomes" id="UP000199532"/>
    </source>
</evidence>
<dbReference type="InterPro" id="IPR025857">
    <property type="entry name" value="MacB_PCD"/>
</dbReference>